<feature type="region of interest" description="Disordered" evidence="12">
    <location>
        <begin position="757"/>
        <end position="800"/>
    </location>
</feature>
<feature type="region of interest" description="Disordered" evidence="12">
    <location>
        <begin position="408"/>
        <end position="428"/>
    </location>
</feature>
<keyword evidence="6 11" id="KW-0547">Nucleotide-binding</keyword>
<dbReference type="PANTHER" id="PTHR44329">
    <property type="entry name" value="SERINE/THREONINE-PROTEIN KINASE TNNI3K-RELATED"/>
    <property type="match status" value="1"/>
</dbReference>
<feature type="compositionally biased region" description="Low complexity" evidence="12">
    <location>
        <begin position="842"/>
        <end position="858"/>
    </location>
</feature>
<evidence type="ECO:0000256" key="13">
    <source>
        <dbReference type="SAM" id="Phobius"/>
    </source>
</evidence>
<dbReference type="InterPro" id="IPR001245">
    <property type="entry name" value="Ser-Thr/Tyr_kinase_cat_dom"/>
</dbReference>
<keyword evidence="10 13" id="KW-0472">Membrane</keyword>
<dbReference type="Pfam" id="PF07714">
    <property type="entry name" value="PK_Tyr_Ser-Thr"/>
    <property type="match status" value="1"/>
</dbReference>
<dbReference type="OrthoDB" id="418595at2759"/>
<keyword evidence="8 11" id="KW-0067">ATP-binding</keyword>
<organism evidence="15 16">
    <name type="scientific">Gonium pectorale</name>
    <name type="common">Green alga</name>
    <dbReference type="NCBI Taxonomy" id="33097"/>
    <lineage>
        <taxon>Eukaryota</taxon>
        <taxon>Viridiplantae</taxon>
        <taxon>Chlorophyta</taxon>
        <taxon>core chlorophytes</taxon>
        <taxon>Chlorophyceae</taxon>
        <taxon>CS clade</taxon>
        <taxon>Chlamydomonadales</taxon>
        <taxon>Volvocaceae</taxon>
        <taxon>Gonium</taxon>
    </lineage>
</organism>
<feature type="transmembrane region" description="Helical" evidence="13">
    <location>
        <begin position="105"/>
        <end position="127"/>
    </location>
</feature>
<evidence type="ECO:0000256" key="10">
    <source>
        <dbReference type="ARBA" id="ARBA00023136"/>
    </source>
</evidence>
<evidence type="ECO:0000256" key="5">
    <source>
        <dbReference type="ARBA" id="ARBA00022692"/>
    </source>
</evidence>
<dbReference type="SMART" id="SM00220">
    <property type="entry name" value="S_TKc"/>
    <property type="match status" value="1"/>
</dbReference>
<keyword evidence="9 13" id="KW-1133">Transmembrane helix</keyword>
<name>A0A150FYB5_GONPE</name>
<comment type="subcellular location">
    <subcellularLocation>
        <location evidence="1">Membrane</location>
        <topology evidence="1">Multi-pass membrane protein</topology>
    </subcellularLocation>
</comment>
<dbReference type="InterPro" id="IPR051681">
    <property type="entry name" value="Ser/Thr_Kinases-Pseudokinases"/>
</dbReference>
<dbReference type="AlphaFoldDB" id="A0A150FYB5"/>
<dbReference type="Pfam" id="PF01694">
    <property type="entry name" value="Rhomboid"/>
    <property type="match status" value="1"/>
</dbReference>
<feature type="region of interest" description="Disordered" evidence="12">
    <location>
        <begin position="206"/>
        <end position="251"/>
    </location>
</feature>
<dbReference type="InterPro" id="IPR022764">
    <property type="entry name" value="Peptidase_S54_rhomboid_dom"/>
</dbReference>
<evidence type="ECO:0000313" key="15">
    <source>
        <dbReference type="EMBL" id="KXZ42613.1"/>
    </source>
</evidence>
<dbReference type="PROSITE" id="PS00108">
    <property type="entry name" value="PROTEIN_KINASE_ST"/>
    <property type="match status" value="1"/>
</dbReference>
<keyword evidence="5 13" id="KW-0812">Transmembrane</keyword>
<comment type="caution">
    <text evidence="15">The sequence shown here is derived from an EMBL/GenBank/DDBJ whole genome shotgun (WGS) entry which is preliminary data.</text>
</comment>
<proteinExistence type="inferred from homology"/>
<dbReference type="GO" id="GO:0016020">
    <property type="term" value="C:membrane"/>
    <property type="evidence" value="ECO:0007669"/>
    <property type="project" value="UniProtKB-SubCell"/>
</dbReference>
<feature type="binding site" evidence="11">
    <location>
        <position position="965"/>
    </location>
    <ligand>
        <name>ATP</name>
        <dbReference type="ChEBI" id="CHEBI:30616"/>
    </ligand>
</feature>
<dbReference type="InterPro" id="IPR035952">
    <property type="entry name" value="Rhomboid-like_sf"/>
</dbReference>
<evidence type="ECO:0000256" key="3">
    <source>
        <dbReference type="ARBA" id="ARBA00022527"/>
    </source>
</evidence>
<sequence length="1097" mass="112959">MPLCRAAYGSYPAPQPDGGRGPTGALAAPGNGVFVLMLLCSILFLADCVLHLPGCSSLYLNHARPHWWQFVTHLFCHGNFAHLSGNLFNLCVFGKMVEETEGAGGVILVFLICGIGAALASLLLLPATSNGHITVSVGASGAIFGLFAVSVLTRLRWNLKQLLEAAVLGQFVVRQVLEEAKHQVTGGLMVGGLAVSHAAHLAGAAGIGGQSPAPAPSPAPQPSPLPSPPRPAETFLAQTGSPDAPDADSGADHVDTILQLTGLTRRDSCSHLSAAFLDLLDSGSGVWSRNQLCYLQEQPAQPQPQGAGALPSSAQGLQHFALSAVLPSPTAAETVLRRLGRQRGADIQTFLISAGVPCGRELVATTLTGDPDAATPLTMYTYSCTGAVSVAGARPRALPALCCEAAPPPKRPRPPHPPPLLPPWLPQQPPAAALRLAGSSGGGGSSVAKLSTYSTELDSPLALSRPSQRPSTRPPPSPAKVKIAQPQLTLFVMTEPHRLSCAKLVAACETLSQPYGLSGGNFTCRASNDPTAPHAALYGSEVPYMVVAVEWRQRQFSRELRRLNASLTSSVQVFASLGLVPCDTEIRAMLLGASGSVQRHDSFGCLGTFPAAYNAQLVQQGLHGAAAAGETSLEFSSSGSTSSGSEESMRGRWAVTLPSAALGAGQGRSLAAILPAGDSVAIVRTVSPPFRAAQPARAAGAPTDAVAAGDEDCFEAMDVFRNAAAAYLCLSNPGSAAPSAPGGLVAAAAANAPPPGYSQPWQRYGPGTAVPGTAPDDGLPQLPAPPPPAPLPPYPPARDRAGCVDEAREVTLMELFNQSPLAGAFLATPPGSEGGAPPSPPSQQRAAAPAQQSAVQGSPAAALERLSVQLALNIDRLSRRLEVQAEASGTGTLAPAAVAPVGFAEPPQLPQPQQGGSGRPKLPLTGPGLDISPRELRIHTDGLLGAGAFGSVYRGSYRGQPVAIKVLHHLTLAVAAGGPAGLGGASSSLQDRDVESFRQEIAILCNLQHPNIVRVLGGCAHAGHPFLVMELMPRCLHNVIHSATERLGLGEALRIATDVARGLAHLHPAIVHRDLKPANILMDSAGTSKISDFGLAR</sequence>
<evidence type="ECO:0000313" key="16">
    <source>
        <dbReference type="Proteomes" id="UP000075714"/>
    </source>
</evidence>
<dbReference type="GO" id="GO:0004674">
    <property type="term" value="F:protein serine/threonine kinase activity"/>
    <property type="evidence" value="ECO:0007669"/>
    <property type="project" value="UniProtKB-KW"/>
</dbReference>
<feature type="domain" description="Protein kinase" evidence="14">
    <location>
        <begin position="938"/>
        <end position="1097"/>
    </location>
</feature>
<dbReference type="PANTHER" id="PTHR44329:SF214">
    <property type="entry name" value="PROTEIN KINASE DOMAIN-CONTAINING PROTEIN"/>
    <property type="match status" value="1"/>
</dbReference>
<evidence type="ECO:0000259" key="14">
    <source>
        <dbReference type="PROSITE" id="PS50011"/>
    </source>
</evidence>
<evidence type="ECO:0000256" key="9">
    <source>
        <dbReference type="ARBA" id="ARBA00022989"/>
    </source>
</evidence>
<accession>A0A150FYB5</accession>
<keyword evidence="4" id="KW-0808">Transferase</keyword>
<feature type="compositionally biased region" description="Pro residues" evidence="12">
    <location>
        <begin position="213"/>
        <end position="231"/>
    </location>
</feature>
<dbReference type="PROSITE" id="PS00107">
    <property type="entry name" value="PROTEIN_KINASE_ATP"/>
    <property type="match status" value="1"/>
</dbReference>
<dbReference type="InterPro" id="IPR017441">
    <property type="entry name" value="Protein_kinase_ATP_BS"/>
</dbReference>
<feature type="region of interest" description="Disordered" evidence="12">
    <location>
        <begin position="458"/>
        <end position="481"/>
    </location>
</feature>
<dbReference type="InterPro" id="IPR008271">
    <property type="entry name" value="Ser/Thr_kinase_AS"/>
</dbReference>
<feature type="region of interest" description="Disordered" evidence="12">
    <location>
        <begin position="902"/>
        <end position="927"/>
    </location>
</feature>
<dbReference type="InterPro" id="IPR011009">
    <property type="entry name" value="Kinase-like_dom_sf"/>
</dbReference>
<evidence type="ECO:0000256" key="2">
    <source>
        <dbReference type="ARBA" id="ARBA00009045"/>
    </source>
</evidence>
<dbReference type="GO" id="GO:0005524">
    <property type="term" value="F:ATP binding"/>
    <property type="evidence" value="ECO:0007669"/>
    <property type="project" value="UniProtKB-UniRule"/>
</dbReference>
<evidence type="ECO:0000256" key="7">
    <source>
        <dbReference type="ARBA" id="ARBA00022777"/>
    </source>
</evidence>
<evidence type="ECO:0000256" key="6">
    <source>
        <dbReference type="ARBA" id="ARBA00022741"/>
    </source>
</evidence>
<comment type="similarity">
    <text evidence="2">Belongs to the peptidase S54 family.</text>
</comment>
<evidence type="ECO:0000256" key="11">
    <source>
        <dbReference type="PROSITE-ProRule" id="PRU10141"/>
    </source>
</evidence>
<dbReference type="Gene3D" id="3.30.200.20">
    <property type="entry name" value="Phosphorylase Kinase, domain 1"/>
    <property type="match status" value="1"/>
</dbReference>
<dbReference type="PROSITE" id="PS50011">
    <property type="entry name" value="PROTEIN_KINASE_DOM"/>
    <property type="match status" value="1"/>
</dbReference>
<dbReference type="Gene3D" id="1.20.1540.10">
    <property type="entry name" value="Rhomboid-like"/>
    <property type="match status" value="1"/>
</dbReference>
<feature type="region of interest" description="Disordered" evidence="12">
    <location>
        <begin position="823"/>
        <end position="858"/>
    </location>
</feature>
<keyword evidence="16" id="KW-1185">Reference proteome</keyword>
<dbReference type="Proteomes" id="UP000075714">
    <property type="component" value="Unassembled WGS sequence"/>
</dbReference>
<dbReference type="Gene3D" id="1.10.510.10">
    <property type="entry name" value="Transferase(Phosphotransferase) domain 1"/>
    <property type="match status" value="1"/>
</dbReference>
<dbReference type="GO" id="GO:0004252">
    <property type="term" value="F:serine-type endopeptidase activity"/>
    <property type="evidence" value="ECO:0007669"/>
    <property type="project" value="InterPro"/>
</dbReference>
<dbReference type="STRING" id="33097.A0A150FYB5"/>
<feature type="compositionally biased region" description="Pro residues" evidence="12">
    <location>
        <begin position="415"/>
        <end position="428"/>
    </location>
</feature>
<evidence type="ECO:0000256" key="4">
    <source>
        <dbReference type="ARBA" id="ARBA00022679"/>
    </source>
</evidence>
<feature type="compositionally biased region" description="Pro residues" evidence="12">
    <location>
        <begin position="782"/>
        <end position="796"/>
    </location>
</feature>
<evidence type="ECO:0000256" key="1">
    <source>
        <dbReference type="ARBA" id="ARBA00004141"/>
    </source>
</evidence>
<evidence type="ECO:0000256" key="8">
    <source>
        <dbReference type="ARBA" id="ARBA00022840"/>
    </source>
</evidence>
<keyword evidence="3" id="KW-0723">Serine/threonine-protein kinase</keyword>
<feature type="transmembrane region" description="Helical" evidence="13">
    <location>
        <begin position="133"/>
        <end position="152"/>
    </location>
</feature>
<protein>
    <recommendedName>
        <fullName evidence="14">Protein kinase domain-containing protein</fullName>
    </recommendedName>
</protein>
<dbReference type="EMBL" id="LSYV01000130">
    <property type="protein sequence ID" value="KXZ42613.1"/>
    <property type="molecule type" value="Genomic_DNA"/>
</dbReference>
<reference evidence="16" key="1">
    <citation type="journal article" date="2016" name="Nat. Commun.">
        <title>The Gonium pectorale genome demonstrates co-option of cell cycle regulation during the evolution of multicellularity.</title>
        <authorList>
            <person name="Hanschen E.R."/>
            <person name="Marriage T.N."/>
            <person name="Ferris P.J."/>
            <person name="Hamaji T."/>
            <person name="Toyoda A."/>
            <person name="Fujiyama A."/>
            <person name="Neme R."/>
            <person name="Noguchi H."/>
            <person name="Minakuchi Y."/>
            <person name="Suzuki M."/>
            <person name="Kawai-Toyooka H."/>
            <person name="Smith D.R."/>
            <person name="Sparks H."/>
            <person name="Anderson J."/>
            <person name="Bakaric R."/>
            <person name="Luria V."/>
            <person name="Karger A."/>
            <person name="Kirschner M.W."/>
            <person name="Durand P.M."/>
            <person name="Michod R.E."/>
            <person name="Nozaki H."/>
            <person name="Olson B.J."/>
        </authorList>
    </citation>
    <scope>NUCLEOTIDE SEQUENCE [LARGE SCALE GENOMIC DNA]</scope>
    <source>
        <strain evidence="16">NIES-2863</strain>
    </source>
</reference>
<evidence type="ECO:0000256" key="12">
    <source>
        <dbReference type="SAM" id="MobiDB-lite"/>
    </source>
</evidence>
<dbReference type="SUPFAM" id="SSF144091">
    <property type="entry name" value="Rhomboid-like"/>
    <property type="match status" value="1"/>
</dbReference>
<keyword evidence="7" id="KW-0418">Kinase</keyword>
<dbReference type="InterPro" id="IPR000719">
    <property type="entry name" value="Prot_kinase_dom"/>
</dbReference>
<dbReference type="SUPFAM" id="SSF56112">
    <property type="entry name" value="Protein kinase-like (PK-like)"/>
    <property type="match status" value="1"/>
</dbReference>
<gene>
    <name evidence="15" type="ORF">GPECTOR_130g574</name>
</gene>
<dbReference type="FunFam" id="1.20.1540.10:FF:000013">
    <property type="entry name" value="Rhomboid protease aarA"/>
    <property type="match status" value="1"/>
</dbReference>
<feature type="transmembrane region" description="Helical" evidence="13">
    <location>
        <begin position="32"/>
        <end position="52"/>
    </location>
</feature>